<evidence type="ECO:0000313" key="2">
    <source>
        <dbReference type="EMBL" id="CAL4175110.1"/>
    </source>
</evidence>
<dbReference type="GO" id="GO:0034455">
    <property type="term" value="C:t-UTP complex"/>
    <property type="evidence" value="ECO:0007669"/>
    <property type="project" value="TreeGrafter"/>
</dbReference>
<keyword evidence="3" id="KW-1185">Reference proteome</keyword>
<dbReference type="Gene3D" id="2.130.10.10">
    <property type="entry name" value="YVTN repeat-like/Quinoprotein amine dehydrogenase"/>
    <property type="match status" value="1"/>
</dbReference>
<feature type="region of interest" description="Disordered" evidence="1">
    <location>
        <begin position="406"/>
        <end position="438"/>
    </location>
</feature>
<accession>A0AAV2S8Y3</accession>
<dbReference type="PANTHER" id="PTHR44163:SF1">
    <property type="entry name" value="U3 SMALL NUCLEOLAR RNA-ASSOCIATED PROTEIN 4 HOMOLOG"/>
    <property type="match status" value="1"/>
</dbReference>
<gene>
    <name evidence="2" type="ORF">MNOR_LOCUS34614</name>
</gene>
<comment type="caution">
    <text evidence="2">The sequence shown here is derived from an EMBL/GenBank/DDBJ whole genome shotgun (WGS) entry which is preliminary data.</text>
</comment>
<organism evidence="2 3">
    <name type="scientific">Meganyctiphanes norvegica</name>
    <name type="common">Northern krill</name>
    <name type="synonym">Thysanopoda norvegica</name>
    <dbReference type="NCBI Taxonomy" id="48144"/>
    <lineage>
        <taxon>Eukaryota</taxon>
        <taxon>Metazoa</taxon>
        <taxon>Ecdysozoa</taxon>
        <taxon>Arthropoda</taxon>
        <taxon>Crustacea</taxon>
        <taxon>Multicrustacea</taxon>
        <taxon>Malacostraca</taxon>
        <taxon>Eumalacostraca</taxon>
        <taxon>Eucarida</taxon>
        <taxon>Euphausiacea</taxon>
        <taxon>Euphausiidae</taxon>
        <taxon>Meganyctiphanes</taxon>
    </lineage>
</organism>
<dbReference type="PANTHER" id="PTHR44163">
    <property type="entry name" value="U3 SMALL NUCLEOLAR RNA-ASSOCIATED PROTEIN 4 HOMOLOG"/>
    <property type="match status" value="1"/>
</dbReference>
<feature type="compositionally biased region" description="Basic and acidic residues" evidence="1">
    <location>
        <begin position="406"/>
        <end position="417"/>
    </location>
</feature>
<reference evidence="2 3" key="1">
    <citation type="submission" date="2024-05" db="EMBL/GenBank/DDBJ databases">
        <authorList>
            <person name="Wallberg A."/>
        </authorList>
    </citation>
    <scope>NUCLEOTIDE SEQUENCE [LARGE SCALE GENOMIC DNA]</scope>
</reference>
<dbReference type="GO" id="GO:0032040">
    <property type="term" value="C:small-subunit processome"/>
    <property type="evidence" value="ECO:0007669"/>
    <property type="project" value="TreeGrafter"/>
</dbReference>
<sequence>MTFSHDVPTHVMTFFRQVGRFTEYWTLFEKMALTLELQQSQTAICVVDTVMGIPGAVTAKQLESGCREGERKKWKVWEVYRCRLHLLMYLLLHSLYKLLYTGSIKILVPQIYLCNIDSHFPMLSSHSFLLLNPSANDSGASYNDQLIILWRWPFFCKNANRTKNQIFVLLWRDAVKMLTLECRGNEVIESCAISSDALWVAYLVQGYPRLFRFYPPQPGSPISVRRIREISSDIETSSQIMWLGEGTLASATKNGSIQVISVTDVEAKLVKNLLLEDGHNVRLMAANKDGSTVVVADNHECVTAFNLNDGSKISLPQYKAPITAIGINSVTNNVVVACSDLMILEYSLTVKKYTDSGRNLMNNLPPEWSKRHSTIQHISFDPKRPNIVILHDDASIIYLDKNKTNSDTSEKASKMSRYDSSFENSNSSSGAGGNQNNITKISSGAARCSFSIIRRPNHVLHFSHLKNEYTISVEFNPLQLLDKLPPVLKKEKFGTK</sequence>
<dbReference type="SUPFAM" id="SSF50978">
    <property type="entry name" value="WD40 repeat-like"/>
    <property type="match status" value="1"/>
</dbReference>
<dbReference type="InterPro" id="IPR046351">
    <property type="entry name" value="UTP4"/>
</dbReference>
<dbReference type="GO" id="GO:0030686">
    <property type="term" value="C:90S preribosome"/>
    <property type="evidence" value="ECO:0007669"/>
    <property type="project" value="InterPro"/>
</dbReference>
<feature type="compositionally biased region" description="Low complexity" evidence="1">
    <location>
        <begin position="421"/>
        <end position="437"/>
    </location>
</feature>
<dbReference type="GO" id="GO:0003723">
    <property type="term" value="F:RNA binding"/>
    <property type="evidence" value="ECO:0007669"/>
    <property type="project" value="TreeGrafter"/>
</dbReference>
<evidence type="ECO:0000313" key="3">
    <source>
        <dbReference type="Proteomes" id="UP001497623"/>
    </source>
</evidence>
<evidence type="ECO:0000256" key="1">
    <source>
        <dbReference type="SAM" id="MobiDB-lite"/>
    </source>
</evidence>
<dbReference type="GO" id="GO:0000462">
    <property type="term" value="P:maturation of SSU-rRNA from tricistronic rRNA transcript (SSU-rRNA, 5.8S rRNA, LSU-rRNA)"/>
    <property type="evidence" value="ECO:0007669"/>
    <property type="project" value="InterPro"/>
</dbReference>
<dbReference type="AlphaFoldDB" id="A0AAV2S8Y3"/>
<protein>
    <submittedName>
        <fullName evidence="2">Uncharacterized protein</fullName>
    </submittedName>
</protein>
<proteinExistence type="predicted"/>
<dbReference type="Proteomes" id="UP001497623">
    <property type="component" value="Unassembled WGS sequence"/>
</dbReference>
<dbReference type="InterPro" id="IPR015943">
    <property type="entry name" value="WD40/YVTN_repeat-like_dom_sf"/>
</dbReference>
<dbReference type="InterPro" id="IPR036322">
    <property type="entry name" value="WD40_repeat_dom_sf"/>
</dbReference>
<dbReference type="EMBL" id="CAXKWB010053971">
    <property type="protein sequence ID" value="CAL4175110.1"/>
    <property type="molecule type" value="Genomic_DNA"/>
</dbReference>
<name>A0AAV2S8Y3_MEGNR</name>